<feature type="compositionally biased region" description="Low complexity" evidence="1">
    <location>
        <begin position="9"/>
        <end position="25"/>
    </location>
</feature>
<protein>
    <submittedName>
        <fullName evidence="2">Uncharacterized protein</fullName>
    </submittedName>
</protein>
<feature type="compositionally biased region" description="Polar residues" evidence="1">
    <location>
        <begin position="26"/>
        <end position="35"/>
    </location>
</feature>
<dbReference type="AlphaFoldDB" id="A0A6J4VQR1"/>
<reference evidence="2" key="1">
    <citation type="submission" date="2020-02" db="EMBL/GenBank/DDBJ databases">
        <authorList>
            <person name="Meier V. D."/>
        </authorList>
    </citation>
    <scope>NUCLEOTIDE SEQUENCE</scope>
    <source>
        <strain evidence="2">AVDCRST_MAG87</strain>
    </source>
</reference>
<evidence type="ECO:0000256" key="1">
    <source>
        <dbReference type="SAM" id="MobiDB-lite"/>
    </source>
</evidence>
<dbReference type="EMBL" id="CADCWJ010000836">
    <property type="protein sequence ID" value="CAA9584855.1"/>
    <property type="molecule type" value="Genomic_DNA"/>
</dbReference>
<organism evidence="2">
    <name type="scientific">uncultured Thermomicrobiales bacterium</name>
    <dbReference type="NCBI Taxonomy" id="1645740"/>
    <lineage>
        <taxon>Bacteria</taxon>
        <taxon>Pseudomonadati</taxon>
        <taxon>Thermomicrobiota</taxon>
        <taxon>Thermomicrobia</taxon>
        <taxon>Thermomicrobiales</taxon>
        <taxon>environmental samples</taxon>
    </lineage>
</organism>
<gene>
    <name evidence="2" type="ORF">AVDCRST_MAG87-3820</name>
</gene>
<feature type="region of interest" description="Disordered" evidence="1">
    <location>
        <begin position="9"/>
        <end position="35"/>
    </location>
</feature>
<proteinExistence type="predicted"/>
<sequence>CSWQSIPFCSSTTTPTCWPSRSSPCATSPYSAHRS</sequence>
<evidence type="ECO:0000313" key="2">
    <source>
        <dbReference type="EMBL" id="CAA9584855.1"/>
    </source>
</evidence>
<feature type="non-terminal residue" evidence="2">
    <location>
        <position position="1"/>
    </location>
</feature>
<accession>A0A6J4VQR1</accession>
<name>A0A6J4VQR1_9BACT</name>
<feature type="non-terminal residue" evidence="2">
    <location>
        <position position="35"/>
    </location>
</feature>